<dbReference type="SMART" id="SM00320">
    <property type="entry name" value="WD40"/>
    <property type="match status" value="5"/>
</dbReference>
<keyword evidence="8" id="KW-1185">Reference proteome</keyword>
<protein>
    <recommendedName>
        <fullName evidence="9">WD repeat-containing protein 34</fullName>
    </recommendedName>
</protein>
<evidence type="ECO:0000256" key="3">
    <source>
        <dbReference type="ARBA" id="ARBA00022574"/>
    </source>
</evidence>
<feature type="compositionally biased region" description="Basic and acidic residues" evidence="6">
    <location>
        <begin position="10"/>
        <end position="22"/>
    </location>
</feature>
<sequence>MFTDEVLDGAEFKSSWKRERPTKSSGSQTSEVLTNDSDAQTSYKANAKVQTDPVKEKKFELATDNSQAFQDFIAKATPNICAQLERNARSHAFDGWDVNWEEDTETVTCQHKLSHAPLKEELQCTRLAWNCTGSSLAVAYGRLDHQDWCTHRGSLCIWNVGLKSVNAEKADTVVDVNSCLMCLAYHPEKPSAIVGGNFNGEVLLWDLTREDDSLLATSGIGDDSHREPVSEVMWLRDPNKPKKYNIVSVSSDGQVLVWKINARKGALELTEGFLLLASSMPATLGQPKAKGEGEMGVNCISYVSEDQSQFVIGSESGGVFKCSMNSTTPVPTTELLRSVPLHSPVVFAFQPHHAPVHSIDCSRYHRNLFLTCGMDSEARIYSMLESRSIISIEPSAGYLFCARWSPVRPLVLAVATGEGKLLIYDLKTSRINPVQTLEASPKKSALHTLEFNNKNATLATGDADGVVLIWQLSDMLSKQGSREVEMLADIASSAGD</sequence>
<dbReference type="AlphaFoldDB" id="A0A913Z3G1"/>
<dbReference type="OrthoDB" id="445052at2759"/>
<evidence type="ECO:0000256" key="6">
    <source>
        <dbReference type="SAM" id="MobiDB-lite"/>
    </source>
</evidence>
<feature type="compositionally biased region" description="Polar residues" evidence="6">
    <location>
        <begin position="23"/>
        <end position="44"/>
    </location>
</feature>
<dbReference type="PANTHER" id="PTHR12442">
    <property type="entry name" value="DYNEIN INTERMEDIATE CHAIN"/>
    <property type="match status" value="1"/>
</dbReference>
<evidence type="ECO:0000313" key="7">
    <source>
        <dbReference type="EnsemblMetazoa" id="XP_038046368.1"/>
    </source>
</evidence>
<keyword evidence="2" id="KW-0963">Cytoplasm</keyword>
<dbReference type="InterPro" id="IPR036322">
    <property type="entry name" value="WD40_repeat_dom_sf"/>
</dbReference>
<accession>A0A913Z3G1</accession>
<evidence type="ECO:0008006" key="9">
    <source>
        <dbReference type="Google" id="ProtNLM"/>
    </source>
</evidence>
<dbReference type="PANTHER" id="PTHR12442:SF26">
    <property type="entry name" value="CYTOPLASMIC DYNEIN 2 INTERMEDIATE CHAIN 2"/>
    <property type="match status" value="1"/>
</dbReference>
<feature type="region of interest" description="Disordered" evidence="6">
    <location>
        <begin position="1"/>
        <end position="49"/>
    </location>
</feature>
<dbReference type="SUPFAM" id="SSF50978">
    <property type="entry name" value="WD40 repeat-like"/>
    <property type="match status" value="1"/>
</dbReference>
<dbReference type="Gene3D" id="2.130.10.10">
    <property type="entry name" value="YVTN repeat-like/Quinoprotein amine dehydrogenase"/>
    <property type="match status" value="2"/>
</dbReference>
<name>A0A913Z3G1_PATMI</name>
<dbReference type="OMA" id="SYVCAWN"/>
<dbReference type="CTD" id="417211"/>
<dbReference type="Proteomes" id="UP000887568">
    <property type="component" value="Unplaced"/>
</dbReference>
<dbReference type="Pfam" id="PF00400">
    <property type="entry name" value="WD40"/>
    <property type="match status" value="1"/>
</dbReference>
<dbReference type="PROSITE" id="PS50082">
    <property type="entry name" value="WD_REPEATS_2"/>
    <property type="match status" value="1"/>
</dbReference>
<evidence type="ECO:0000256" key="1">
    <source>
        <dbReference type="ARBA" id="ARBA00004496"/>
    </source>
</evidence>
<evidence type="ECO:0000256" key="2">
    <source>
        <dbReference type="ARBA" id="ARBA00022490"/>
    </source>
</evidence>
<dbReference type="EnsemblMetazoa" id="XM_038190440.1">
    <property type="protein sequence ID" value="XP_038046368.1"/>
    <property type="gene ID" value="LOC119720655"/>
</dbReference>
<dbReference type="GO" id="GO:0045504">
    <property type="term" value="F:dynein heavy chain binding"/>
    <property type="evidence" value="ECO:0007669"/>
    <property type="project" value="TreeGrafter"/>
</dbReference>
<dbReference type="InterPro" id="IPR015943">
    <property type="entry name" value="WD40/YVTN_repeat-like_dom_sf"/>
</dbReference>
<evidence type="ECO:0000256" key="4">
    <source>
        <dbReference type="ARBA" id="ARBA00022737"/>
    </source>
</evidence>
<dbReference type="GO" id="GO:0097014">
    <property type="term" value="C:ciliary plasm"/>
    <property type="evidence" value="ECO:0007669"/>
    <property type="project" value="TreeGrafter"/>
</dbReference>
<dbReference type="RefSeq" id="XP_038046368.1">
    <property type="nucleotide sequence ID" value="XM_038190440.1"/>
</dbReference>
<dbReference type="GO" id="GO:0005868">
    <property type="term" value="C:cytoplasmic dynein complex"/>
    <property type="evidence" value="ECO:0007669"/>
    <property type="project" value="TreeGrafter"/>
</dbReference>
<organism evidence="7 8">
    <name type="scientific">Patiria miniata</name>
    <name type="common">Bat star</name>
    <name type="synonym">Asterina miniata</name>
    <dbReference type="NCBI Taxonomy" id="46514"/>
    <lineage>
        <taxon>Eukaryota</taxon>
        <taxon>Metazoa</taxon>
        <taxon>Echinodermata</taxon>
        <taxon>Eleutherozoa</taxon>
        <taxon>Asterozoa</taxon>
        <taxon>Asteroidea</taxon>
        <taxon>Valvatacea</taxon>
        <taxon>Valvatida</taxon>
        <taxon>Asterinidae</taxon>
        <taxon>Patiria</taxon>
    </lineage>
</organism>
<dbReference type="InterPro" id="IPR001680">
    <property type="entry name" value="WD40_rpt"/>
</dbReference>
<dbReference type="GeneID" id="119720655"/>
<reference evidence="7" key="1">
    <citation type="submission" date="2022-11" db="UniProtKB">
        <authorList>
            <consortium name="EnsemblMetazoa"/>
        </authorList>
    </citation>
    <scope>IDENTIFICATION</scope>
</reference>
<dbReference type="InterPro" id="IPR050687">
    <property type="entry name" value="Dynein_IC"/>
</dbReference>
<evidence type="ECO:0000313" key="8">
    <source>
        <dbReference type="Proteomes" id="UP000887568"/>
    </source>
</evidence>
<evidence type="ECO:0000256" key="5">
    <source>
        <dbReference type="PROSITE-ProRule" id="PRU00221"/>
    </source>
</evidence>
<keyword evidence="3 5" id="KW-0853">WD repeat</keyword>
<proteinExistence type="predicted"/>
<keyword evidence="4" id="KW-0677">Repeat</keyword>
<feature type="repeat" description="WD" evidence="5">
    <location>
        <begin position="439"/>
        <end position="473"/>
    </location>
</feature>
<dbReference type="GO" id="GO:0045503">
    <property type="term" value="F:dynein light chain binding"/>
    <property type="evidence" value="ECO:0007669"/>
    <property type="project" value="TreeGrafter"/>
</dbReference>
<comment type="subcellular location">
    <subcellularLocation>
        <location evidence="1">Cytoplasm</location>
    </subcellularLocation>
</comment>
<dbReference type="FunFam" id="2.130.10.10:FF:000283">
    <property type="entry name" value="WD repeat domain 34"/>
    <property type="match status" value="1"/>
</dbReference>
<dbReference type="GO" id="GO:0042073">
    <property type="term" value="P:intraciliary transport"/>
    <property type="evidence" value="ECO:0007669"/>
    <property type="project" value="TreeGrafter"/>
</dbReference>